<evidence type="ECO:0000313" key="4">
    <source>
        <dbReference type="Proteomes" id="UP000318307"/>
    </source>
</evidence>
<evidence type="ECO:0000259" key="2">
    <source>
        <dbReference type="Pfam" id="PF01850"/>
    </source>
</evidence>
<dbReference type="Gene3D" id="3.40.50.1010">
    <property type="entry name" value="5'-nuclease"/>
    <property type="match status" value="1"/>
</dbReference>
<dbReference type="EMBL" id="VLLC01000023">
    <property type="protein sequence ID" value="TWI68174.1"/>
    <property type="molecule type" value="Genomic_DNA"/>
</dbReference>
<dbReference type="Pfam" id="PF01850">
    <property type="entry name" value="PIN"/>
    <property type="match status" value="1"/>
</dbReference>
<keyword evidence="1" id="KW-0460">Magnesium</keyword>
<dbReference type="InterPro" id="IPR051619">
    <property type="entry name" value="TypeII_TA_RNase_PINc/VapC"/>
</dbReference>
<name>A0A562RI23_9BACT</name>
<dbReference type="PANTHER" id="PTHR35901:SF1">
    <property type="entry name" value="EXONUCLEASE VAPC9"/>
    <property type="match status" value="1"/>
</dbReference>
<reference evidence="3 4" key="1">
    <citation type="submission" date="2019-07" db="EMBL/GenBank/DDBJ databases">
        <title>Genome sequencing of 100 strains of the haloalkaliphilic chemolithoautotrophic sulfur-oxidizing bacterium Thioalkalivibrio.</title>
        <authorList>
            <person name="Muyzer G."/>
        </authorList>
    </citation>
    <scope>NUCLEOTIDE SEQUENCE [LARGE SCALE GENOMIC DNA]</scope>
    <source>
        <strain evidence="3 4">ASO4-4</strain>
    </source>
</reference>
<evidence type="ECO:0000313" key="3">
    <source>
        <dbReference type="EMBL" id="TWI68174.1"/>
    </source>
</evidence>
<dbReference type="InterPro" id="IPR002716">
    <property type="entry name" value="PIN_dom"/>
</dbReference>
<comment type="caution">
    <text evidence="3">The sequence shown here is derived from an EMBL/GenBank/DDBJ whole genome shotgun (WGS) entry which is preliminary data.</text>
</comment>
<accession>A0A562RI23</accession>
<proteinExistence type="predicted"/>
<dbReference type="InterPro" id="IPR044153">
    <property type="entry name" value="PIN_Pae0151-like"/>
</dbReference>
<protein>
    <submittedName>
        <fullName evidence="3">Putative nucleic acid-binding protein</fullName>
    </submittedName>
</protein>
<feature type="domain" description="PIN" evidence="2">
    <location>
        <begin position="3"/>
        <end position="120"/>
    </location>
</feature>
<dbReference type="RefSeq" id="WP_144685822.1">
    <property type="nucleotide sequence ID" value="NZ_VLLC01000023.1"/>
</dbReference>
<sequence length="131" mass="14937">MKIIADTNTFLAVTLYEPERDEIIRLTMGHDLVAPDILPFEIGNALSAMLKRHRLEPDKLLSVWDATQQIPVDLRSVNIRNALKIASQFNIYAYDAYFLECAISLHSPLITLDRRMIEVAQGLDIKIMEVI</sequence>
<dbReference type="AlphaFoldDB" id="A0A562RI23"/>
<organism evidence="3 4">
    <name type="scientific">Desulfobotulus alkaliphilus</name>
    <dbReference type="NCBI Taxonomy" id="622671"/>
    <lineage>
        <taxon>Bacteria</taxon>
        <taxon>Pseudomonadati</taxon>
        <taxon>Thermodesulfobacteriota</taxon>
        <taxon>Desulfobacteria</taxon>
        <taxon>Desulfobacterales</taxon>
        <taxon>Desulfobacteraceae</taxon>
        <taxon>Desulfobotulus</taxon>
    </lineage>
</organism>
<dbReference type="SUPFAM" id="SSF88723">
    <property type="entry name" value="PIN domain-like"/>
    <property type="match status" value="1"/>
</dbReference>
<dbReference type="InterPro" id="IPR029060">
    <property type="entry name" value="PIN-like_dom_sf"/>
</dbReference>
<dbReference type="PANTHER" id="PTHR35901">
    <property type="entry name" value="RIBONUCLEASE VAPC3"/>
    <property type="match status" value="1"/>
</dbReference>
<keyword evidence="4" id="KW-1185">Reference proteome</keyword>
<dbReference type="OrthoDB" id="370171at2"/>
<evidence type="ECO:0000256" key="1">
    <source>
        <dbReference type="ARBA" id="ARBA00022842"/>
    </source>
</evidence>
<dbReference type="CDD" id="cd09873">
    <property type="entry name" value="PIN_Pae0151-like"/>
    <property type="match status" value="1"/>
</dbReference>
<gene>
    <name evidence="3" type="ORF">LZ24_02656</name>
</gene>
<dbReference type="Proteomes" id="UP000318307">
    <property type="component" value="Unassembled WGS sequence"/>
</dbReference>